<evidence type="ECO:0000256" key="9">
    <source>
        <dbReference type="ARBA" id="ARBA00048988"/>
    </source>
</evidence>
<dbReference type="SMART" id="SM00490">
    <property type="entry name" value="HELICc"/>
    <property type="match status" value="1"/>
</dbReference>
<organism evidence="13">
    <name type="scientific">Amorphochlora amoebiformis</name>
    <dbReference type="NCBI Taxonomy" id="1561963"/>
    <lineage>
        <taxon>Eukaryota</taxon>
        <taxon>Sar</taxon>
        <taxon>Rhizaria</taxon>
        <taxon>Cercozoa</taxon>
        <taxon>Chlorarachniophyceae</taxon>
        <taxon>Amorphochlora</taxon>
    </lineage>
</organism>
<keyword evidence="10" id="KW-0472">Membrane</keyword>
<evidence type="ECO:0000256" key="4">
    <source>
        <dbReference type="ARBA" id="ARBA00022806"/>
    </source>
</evidence>
<comment type="catalytic activity">
    <reaction evidence="7">
        <text>Couples ATP hydrolysis with the unwinding of duplex DNA by translocating in the 3'-5' direction.</text>
        <dbReference type="EC" id="5.6.2.4"/>
    </reaction>
</comment>
<dbReference type="EMBL" id="AB996602">
    <property type="protein sequence ID" value="BAS01818.1"/>
    <property type="molecule type" value="Genomic_DNA"/>
</dbReference>
<evidence type="ECO:0000256" key="1">
    <source>
        <dbReference type="ARBA" id="ARBA00006637"/>
    </source>
</evidence>
<keyword evidence="5" id="KW-0067">ATP-binding</keyword>
<dbReference type="AlphaFoldDB" id="A0A0H5BI89"/>
<keyword evidence="2" id="KW-0547">Nucleotide-binding</keyword>
<proteinExistence type="inferred from homology"/>
<name>A0A0H5BI89_9EUKA</name>
<dbReference type="PROSITE" id="PS51192">
    <property type="entry name" value="HELICASE_ATP_BIND_1"/>
    <property type="match status" value="1"/>
</dbReference>
<protein>
    <recommendedName>
        <fullName evidence="8">DNA 3'-5' helicase</fullName>
        <ecNumber evidence="8">5.6.2.4</ecNumber>
    </recommendedName>
</protein>
<keyword evidence="4" id="KW-0347">Helicase</keyword>
<dbReference type="Pfam" id="PF16203">
    <property type="entry name" value="ERCC3_RAD25_C"/>
    <property type="match status" value="1"/>
</dbReference>
<comment type="similarity">
    <text evidence="1">Belongs to the helicase family. RAD25/XPB subfamily.</text>
</comment>
<feature type="domain" description="Helicase C-terminal" evidence="12">
    <location>
        <begin position="373"/>
        <end position="518"/>
    </location>
</feature>
<dbReference type="PANTHER" id="PTHR11274">
    <property type="entry name" value="RAD25/XP-B DNA REPAIR HELICASE"/>
    <property type="match status" value="1"/>
</dbReference>
<dbReference type="GO" id="GO:0003677">
    <property type="term" value="F:DNA binding"/>
    <property type="evidence" value="ECO:0007669"/>
    <property type="project" value="InterPro"/>
</dbReference>
<dbReference type="GO" id="GO:0000112">
    <property type="term" value="C:nucleotide-excision repair factor 3 complex"/>
    <property type="evidence" value="ECO:0007669"/>
    <property type="project" value="TreeGrafter"/>
</dbReference>
<evidence type="ECO:0000259" key="12">
    <source>
        <dbReference type="PROSITE" id="PS51194"/>
    </source>
</evidence>
<keyword evidence="3" id="KW-0378">Hydrolase</keyword>
<dbReference type="EC" id="5.6.2.4" evidence="8"/>
<dbReference type="InterPro" id="IPR006935">
    <property type="entry name" value="Helicase/UvrB_N"/>
</dbReference>
<feature type="domain" description="Helicase ATP-binding" evidence="11">
    <location>
        <begin position="137"/>
        <end position="308"/>
    </location>
</feature>
<evidence type="ECO:0000256" key="3">
    <source>
        <dbReference type="ARBA" id="ARBA00022801"/>
    </source>
</evidence>
<geneLocation type="nucleomorph" evidence="13"/>
<evidence type="ECO:0000256" key="6">
    <source>
        <dbReference type="ARBA" id="ARBA00023235"/>
    </source>
</evidence>
<dbReference type="GO" id="GO:0097550">
    <property type="term" value="C:transcription preinitiation complex"/>
    <property type="evidence" value="ECO:0007669"/>
    <property type="project" value="TreeGrafter"/>
</dbReference>
<dbReference type="GO" id="GO:0005524">
    <property type="term" value="F:ATP binding"/>
    <property type="evidence" value="ECO:0007669"/>
    <property type="project" value="UniProtKB-KW"/>
</dbReference>
<dbReference type="GO" id="GO:0016787">
    <property type="term" value="F:hydrolase activity"/>
    <property type="evidence" value="ECO:0007669"/>
    <property type="project" value="UniProtKB-KW"/>
</dbReference>
<dbReference type="GO" id="GO:0005675">
    <property type="term" value="C:transcription factor TFIIH holo complex"/>
    <property type="evidence" value="ECO:0007669"/>
    <property type="project" value="TreeGrafter"/>
</dbReference>
<evidence type="ECO:0000259" key="11">
    <source>
        <dbReference type="PROSITE" id="PS51192"/>
    </source>
</evidence>
<evidence type="ECO:0000256" key="8">
    <source>
        <dbReference type="ARBA" id="ARBA00034808"/>
    </source>
</evidence>
<dbReference type="InterPro" id="IPR001650">
    <property type="entry name" value="Helicase_C-like"/>
</dbReference>
<accession>A0A0H5BI89</accession>
<reference evidence="13" key="1">
    <citation type="journal article" date="2015" name="Genome Biol. Evol.">
        <title>Nucleomorph Genome Sequences of Two Chlorarachniophytes, Amorphochlora amoebiformis and Lotharella vacuolata.</title>
        <authorList>
            <person name="Suzuki S."/>
            <person name="Shirato S."/>
            <person name="Hirakawa Y."/>
            <person name="Ishida K."/>
        </authorList>
    </citation>
    <scope>NUCLEOTIDE SEQUENCE</scope>
    <source>
        <strain evidence="13">CCMP2058</strain>
    </source>
</reference>
<dbReference type="InterPro" id="IPR032438">
    <property type="entry name" value="ERCC3_RAD25_C"/>
</dbReference>
<dbReference type="PRINTS" id="PR00851">
    <property type="entry name" value="XRODRMPGMNTB"/>
</dbReference>
<keyword evidence="6" id="KW-0413">Isomerase</keyword>
<comment type="catalytic activity">
    <reaction evidence="9">
        <text>ATP + H2O = ADP + phosphate + H(+)</text>
        <dbReference type="Rhea" id="RHEA:13065"/>
        <dbReference type="ChEBI" id="CHEBI:15377"/>
        <dbReference type="ChEBI" id="CHEBI:15378"/>
        <dbReference type="ChEBI" id="CHEBI:30616"/>
        <dbReference type="ChEBI" id="CHEBI:43474"/>
        <dbReference type="ChEBI" id="CHEBI:456216"/>
        <dbReference type="EC" id="5.6.2.4"/>
    </reaction>
</comment>
<evidence type="ECO:0000256" key="2">
    <source>
        <dbReference type="ARBA" id="ARBA00022741"/>
    </source>
</evidence>
<feature type="transmembrane region" description="Helical" evidence="10">
    <location>
        <begin position="42"/>
        <end position="63"/>
    </location>
</feature>
<dbReference type="Gene3D" id="3.40.50.300">
    <property type="entry name" value="P-loop containing nucleotide triphosphate hydrolases"/>
    <property type="match status" value="2"/>
</dbReference>
<dbReference type="InterPro" id="IPR014001">
    <property type="entry name" value="Helicase_ATP-bd"/>
</dbReference>
<keyword evidence="13" id="KW-0542">Nucleomorph</keyword>
<gene>
    <name evidence="13" type="primary">rad25</name>
</gene>
<evidence type="ECO:0000256" key="7">
    <source>
        <dbReference type="ARBA" id="ARBA00034617"/>
    </source>
</evidence>
<dbReference type="Pfam" id="PF04851">
    <property type="entry name" value="ResIII"/>
    <property type="match status" value="1"/>
</dbReference>
<evidence type="ECO:0000256" key="5">
    <source>
        <dbReference type="ARBA" id="ARBA00022840"/>
    </source>
</evidence>
<dbReference type="SUPFAM" id="SSF52540">
    <property type="entry name" value="P-loop containing nucleoside triphosphate hydrolases"/>
    <property type="match status" value="1"/>
</dbReference>
<dbReference type="InterPro" id="IPR027417">
    <property type="entry name" value="P-loop_NTPase"/>
</dbReference>
<dbReference type="PROSITE" id="PS51194">
    <property type="entry name" value="HELICASE_CTER"/>
    <property type="match status" value="1"/>
</dbReference>
<dbReference type="GO" id="GO:0043138">
    <property type="term" value="F:3'-5' DNA helicase activity"/>
    <property type="evidence" value="ECO:0007669"/>
    <property type="project" value="UniProtKB-EC"/>
</dbReference>
<dbReference type="GO" id="GO:0006367">
    <property type="term" value="P:transcription initiation at RNA polymerase II promoter"/>
    <property type="evidence" value="ECO:0007669"/>
    <property type="project" value="TreeGrafter"/>
</dbReference>
<keyword evidence="10" id="KW-1133">Transmembrane helix</keyword>
<keyword evidence="10" id="KW-0812">Transmembrane</keyword>
<evidence type="ECO:0000256" key="10">
    <source>
        <dbReference type="SAM" id="Phobius"/>
    </source>
</evidence>
<dbReference type="SMART" id="SM00487">
    <property type="entry name" value="DEXDc"/>
    <property type="match status" value="1"/>
</dbReference>
<sequence>MFNKRVFIISNKIIHMTGIKEKQMKRIYNLYYKKIRLKNNSLIYLLNIFNVFSFIYSDFSLFFRISILSYICKQNLIKKINVKTRKIFIYFIVKMVKNLYSQRNNVISFRPISISTNIYFKDGIKLYNFQELCVSKIFNLGCINSGIILLPCGSGKTLLGISLISIINSNTLCIVVNTLLMSQWKNQILKWTHINPNNIILIDSFRNNILSCFKLIIDIRFDALVNICTYRIISYSGFRSGVGSKIVNKIFSSYWSVVMLDEAHLLISKNLLKTISHLKAKTIVGLTAIFPKKIYKSTGIGKVLGPILYKANNRLLALDGKIATLNYYDIIVNIENEDVIDTVVNNINIRKTQQYTKILKNELNKNKILICQFLKNHFENLGHYKILIYSDNIKLLKILKNILKVPLIDGKTSKKLKELTINNFNSLDTVNTILVSKAGDSSIDIPNANIIIQISLNQDSSIRKVQRAGRIMRANSKHKIKNTSFFFNITSEISTLKNKTENRRKVFEDHSFRVKKYYSKIINYYGNRKLVFFTTHSSLN</sequence>
<dbReference type="InterPro" id="IPR050615">
    <property type="entry name" value="ATP-dep_DNA_Helicase"/>
</dbReference>
<dbReference type="PANTHER" id="PTHR11274:SF0">
    <property type="entry name" value="GENERAL TRANSCRIPTION AND DNA REPAIR FACTOR IIH HELICASE SUBUNIT XPB"/>
    <property type="match status" value="1"/>
</dbReference>
<evidence type="ECO:0000313" key="13">
    <source>
        <dbReference type="EMBL" id="BAS01818.1"/>
    </source>
</evidence>